<protein>
    <recommendedName>
        <fullName evidence="2">DUF6534 domain-containing protein</fullName>
    </recommendedName>
</protein>
<keyword evidence="1" id="KW-0812">Transmembrane</keyword>
<keyword evidence="4" id="KW-1185">Reference proteome</keyword>
<dbReference type="Pfam" id="PF20152">
    <property type="entry name" value="DUF6534"/>
    <property type="match status" value="1"/>
</dbReference>
<evidence type="ECO:0000313" key="4">
    <source>
        <dbReference type="Proteomes" id="UP000807342"/>
    </source>
</evidence>
<gene>
    <name evidence="3" type="ORF">P691DRAFT_757590</name>
</gene>
<feature type="transmembrane region" description="Helical" evidence="1">
    <location>
        <begin position="44"/>
        <end position="64"/>
    </location>
</feature>
<dbReference type="PANTHER" id="PTHR40465">
    <property type="entry name" value="CHROMOSOME 1, WHOLE GENOME SHOTGUN SEQUENCE"/>
    <property type="match status" value="1"/>
</dbReference>
<dbReference type="OrthoDB" id="2536347at2759"/>
<sequence>MPPNAPAGPLLLGYIFGLSLYGVLTVQIYIYHAAFPRDAALIKFLVYSVHMIETGKSILMAYDVYDIFVIGFADTAGLELMRHIWLTCCIVNGLITFIVQVLYAYRIKVLSTSYRYGFGIAFLSFLQLIGSVVAGVTGRMVGRLDTYSLLESVGYLVSKGGAALCDILIASLMTYYLLRMKERGPFVEDVLTRIIRLVVGAGTLTSFFSVMDIILHYTDARNGSSWAFRLIIGKFYSNSMMVVFNSRFSIRNNCYDYSSEPTWRSFQISTFPAFVCETDTVSHISFNHARGPDIRGGVGAGVPGLLKPSAILPDDEAILAS</sequence>
<keyword evidence="1" id="KW-1133">Transmembrane helix</keyword>
<feature type="transmembrane region" description="Helical" evidence="1">
    <location>
        <begin position="84"/>
        <end position="104"/>
    </location>
</feature>
<accession>A0A9P5XL10</accession>
<feature type="transmembrane region" description="Helical" evidence="1">
    <location>
        <begin position="156"/>
        <end position="178"/>
    </location>
</feature>
<feature type="domain" description="DUF6534" evidence="2">
    <location>
        <begin position="162"/>
        <end position="248"/>
    </location>
</feature>
<evidence type="ECO:0000256" key="1">
    <source>
        <dbReference type="SAM" id="Phobius"/>
    </source>
</evidence>
<dbReference type="InterPro" id="IPR045339">
    <property type="entry name" value="DUF6534"/>
</dbReference>
<reference evidence="3" key="1">
    <citation type="submission" date="2020-11" db="EMBL/GenBank/DDBJ databases">
        <authorList>
            <consortium name="DOE Joint Genome Institute"/>
            <person name="Ahrendt S."/>
            <person name="Riley R."/>
            <person name="Andreopoulos W."/>
            <person name="Labutti K."/>
            <person name="Pangilinan J."/>
            <person name="Ruiz-Duenas F.J."/>
            <person name="Barrasa J.M."/>
            <person name="Sanchez-Garcia M."/>
            <person name="Camarero S."/>
            <person name="Miyauchi S."/>
            <person name="Serrano A."/>
            <person name="Linde D."/>
            <person name="Babiker R."/>
            <person name="Drula E."/>
            <person name="Ayuso-Fernandez I."/>
            <person name="Pacheco R."/>
            <person name="Padilla G."/>
            <person name="Ferreira P."/>
            <person name="Barriuso J."/>
            <person name="Kellner H."/>
            <person name="Castanera R."/>
            <person name="Alfaro M."/>
            <person name="Ramirez L."/>
            <person name="Pisabarro A.G."/>
            <person name="Kuo A."/>
            <person name="Tritt A."/>
            <person name="Lipzen A."/>
            <person name="He G."/>
            <person name="Yan M."/>
            <person name="Ng V."/>
            <person name="Cullen D."/>
            <person name="Martin F."/>
            <person name="Rosso M.-N."/>
            <person name="Henrissat B."/>
            <person name="Hibbett D."/>
            <person name="Martinez A.T."/>
            <person name="Grigoriev I.V."/>
        </authorList>
    </citation>
    <scope>NUCLEOTIDE SEQUENCE</scope>
    <source>
        <strain evidence="3">MF-IS2</strain>
    </source>
</reference>
<evidence type="ECO:0000313" key="3">
    <source>
        <dbReference type="EMBL" id="KAF9451111.1"/>
    </source>
</evidence>
<comment type="caution">
    <text evidence="3">The sequence shown here is derived from an EMBL/GenBank/DDBJ whole genome shotgun (WGS) entry which is preliminary data.</text>
</comment>
<dbReference type="AlphaFoldDB" id="A0A9P5XL10"/>
<feature type="transmembrane region" description="Helical" evidence="1">
    <location>
        <begin position="226"/>
        <end position="244"/>
    </location>
</feature>
<feature type="transmembrane region" description="Helical" evidence="1">
    <location>
        <begin position="116"/>
        <end position="136"/>
    </location>
</feature>
<dbReference type="PANTHER" id="PTHR40465:SF1">
    <property type="entry name" value="DUF6534 DOMAIN-CONTAINING PROTEIN"/>
    <property type="match status" value="1"/>
</dbReference>
<feature type="transmembrane region" description="Helical" evidence="1">
    <location>
        <begin position="190"/>
        <end position="214"/>
    </location>
</feature>
<feature type="transmembrane region" description="Helical" evidence="1">
    <location>
        <begin position="12"/>
        <end position="32"/>
    </location>
</feature>
<proteinExistence type="predicted"/>
<organism evidence="3 4">
    <name type="scientific">Macrolepiota fuliginosa MF-IS2</name>
    <dbReference type="NCBI Taxonomy" id="1400762"/>
    <lineage>
        <taxon>Eukaryota</taxon>
        <taxon>Fungi</taxon>
        <taxon>Dikarya</taxon>
        <taxon>Basidiomycota</taxon>
        <taxon>Agaricomycotina</taxon>
        <taxon>Agaricomycetes</taxon>
        <taxon>Agaricomycetidae</taxon>
        <taxon>Agaricales</taxon>
        <taxon>Agaricineae</taxon>
        <taxon>Agaricaceae</taxon>
        <taxon>Macrolepiota</taxon>
    </lineage>
</organism>
<name>A0A9P5XL10_9AGAR</name>
<evidence type="ECO:0000259" key="2">
    <source>
        <dbReference type="Pfam" id="PF20152"/>
    </source>
</evidence>
<keyword evidence="1" id="KW-0472">Membrane</keyword>
<dbReference type="EMBL" id="MU151091">
    <property type="protein sequence ID" value="KAF9451111.1"/>
    <property type="molecule type" value="Genomic_DNA"/>
</dbReference>
<dbReference type="Proteomes" id="UP000807342">
    <property type="component" value="Unassembled WGS sequence"/>
</dbReference>